<protein>
    <submittedName>
        <fullName evidence="2">Tetratricopeptide repeat protein</fullName>
    </submittedName>
</protein>
<dbReference type="PANTHER" id="PTHR19959">
    <property type="entry name" value="KINESIN LIGHT CHAIN"/>
    <property type="match status" value="1"/>
</dbReference>
<reference evidence="3" key="1">
    <citation type="journal article" date="2019" name="Int. J. Syst. Evol. Microbiol.">
        <title>The Global Catalogue of Microorganisms (GCM) 10K type strain sequencing project: providing services to taxonomists for standard genome sequencing and annotation.</title>
        <authorList>
            <consortium name="The Broad Institute Genomics Platform"/>
            <consortium name="The Broad Institute Genome Sequencing Center for Infectious Disease"/>
            <person name="Wu L."/>
            <person name="Ma J."/>
        </authorList>
    </citation>
    <scope>NUCLEOTIDE SEQUENCE [LARGE SCALE GENOMIC DNA]</scope>
    <source>
        <strain evidence="3">CCM 7044</strain>
    </source>
</reference>
<keyword evidence="3" id="KW-1185">Reference proteome</keyword>
<dbReference type="PANTHER" id="PTHR19959:SF119">
    <property type="entry name" value="FUNGAL LIPASE-LIKE DOMAIN-CONTAINING PROTEIN"/>
    <property type="match status" value="1"/>
</dbReference>
<evidence type="ECO:0000313" key="3">
    <source>
        <dbReference type="Proteomes" id="UP001597479"/>
    </source>
</evidence>
<feature type="region of interest" description="Disordered" evidence="1">
    <location>
        <begin position="548"/>
        <end position="570"/>
    </location>
</feature>
<name>A0ABW5VKA1_9MICO</name>
<evidence type="ECO:0000313" key="2">
    <source>
        <dbReference type="EMBL" id="MFD2792032.1"/>
    </source>
</evidence>
<gene>
    <name evidence="2" type="ORF">ACFS27_00580</name>
</gene>
<dbReference type="PRINTS" id="PR00830">
    <property type="entry name" value="ENDOLAPTASE"/>
</dbReference>
<dbReference type="SMART" id="SM00028">
    <property type="entry name" value="TPR"/>
    <property type="match status" value="5"/>
</dbReference>
<sequence>MSLLTPHPGTVVTHAGSPGRLLSPARRIVPFVGRTAELTSLVDWCHGPEDVAVRLVSGPRGVGKTRLAREAAHQLAHAGWTCLDVPDGAEPAALAAVPDGAPALLLIDDADTRGPALADLLRAAAPGRAGALRVLLVARGAGQWFSRLAADDLTVRVLLEPARDGEDLGAEVVQGQVDARLVTVFVEPYARALGIAPPRVAVASVAGGGARMLDLHAAALCAVMRTQVQQGDVLPVDVSDALDELLEHERWTWFRSAEEAGLLGEDGFLPEAMDGLVAAATLTGVRTRDAAERLVRRVAAVVPGVRRGAEPDVARWLVDLDPHRTLPGRLVDPHLLAELTGTPGLLGACLAGAGVPVGRRAALRAAGLVVERLDGRPGDLGFALDQLGAAVAELPDDGDLLRSVAGALPRPSLALGELRAELTLRALAATPADDAARRAEALYDAVTALGELGRADDAERYERQAVVLLRKLAESDPARFRPRLAAVLANLGATLSGHGRPQEALRYAEEALGLLRRIDAGRPGVVTLDLAMAESDVARVRAELGQPPVEPRQGFEAGSPWRELAGRRPGRSDRMLARSLTNEARRLLELGRGTAALPAAAESLRIQRRLAAVAPDEHLPALSDTLQVMGTVLTIGGQGEESLPYLEEAVGIRRRTAQENPGRYLADLAHSLLALGTQLSGLGRRDEGLALQQEAVEVQRRLAVRDPRRYVPELAAALSSLGVTHARLDRTQDALDVEREATRTWRELVGAERHAYGPLLAQSLMNLSAIFAVLKLGDEAVAPATEAVQLLRALAAQNPAKHRPRLAEALRTLALALHDQERFDEARQARSEADELAGTPGSPGGGAVAIAVVARRNRCSNIN</sequence>
<dbReference type="Pfam" id="PF13374">
    <property type="entry name" value="TPR_10"/>
    <property type="match status" value="3"/>
</dbReference>
<dbReference type="Gene3D" id="1.25.40.10">
    <property type="entry name" value="Tetratricopeptide repeat domain"/>
    <property type="match status" value="3"/>
</dbReference>
<dbReference type="SUPFAM" id="SSF52540">
    <property type="entry name" value="P-loop containing nucleoside triphosphate hydrolases"/>
    <property type="match status" value="1"/>
</dbReference>
<comment type="caution">
    <text evidence="2">The sequence shown here is derived from an EMBL/GenBank/DDBJ whole genome shotgun (WGS) entry which is preliminary data.</text>
</comment>
<dbReference type="InterPro" id="IPR027417">
    <property type="entry name" value="P-loop_NTPase"/>
</dbReference>
<dbReference type="EMBL" id="JBHUOG010000001">
    <property type="protein sequence ID" value="MFD2792032.1"/>
    <property type="molecule type" value="Genomic_DNA"/>
</dbReference>
<organism evidence="2 3">
    <name type="scientific">Promicromonospora vindobonensis</name>
    <dbReference type="NCBI Taxonomy" id="195748"/>
    <lineage>
        <taxon>Bacteria</taxon>
        <taxon>Bacillati</taxon>
        <taxon>Actinomycetota</taxon>
        <taxon>Actinomycetes</taxon>
        <taxon>Micrococcales</taxon>
        <taxon>Promicromonosporaceae</taxon>
        <taxon>Promicromonospora</taxon>
    </lineage>
</organism>
<evidence type="ECO:0000256" key="1">
    <source>
        <dbReference type="SAM" id="MobiDB-lite"/>
    </source>
</evidence>
<dbReference type="Gene3D" id="3.40.50.300">
    <property type="entry name" value="P-loop containing nucleotide triphosphate hydrolases"/>
    <property type="match status" value="1"/>
</dbReference>
<dbReference type="RefSeq" id="WP_377179278.1">
    <property type="nucleotide sequence ID" value="NZ_JBHUOG010000001.1"/>
</dbReference>
<dbReference type="SUPFAM" id="SSF48452">
    <property type="entry name" value="TPR-like"/>
    <property type="match status" value="2"/>
</dbReference>
<proteinExistence type="predicted"/>
<accession>A0ABW5VKA1</accession>
<dbReference type="Proteomes" id="UP001597479">
    <property type="component" value="Unassembled WGS sequence"/>
</dbReference>
<dbReference type="InterPro" id="IPR011990">
    <property type="entry name" value="TPR-like_helical_dom_sf"/>
</dbReference>
<dbReference type="InterPro" id="IPR019734">
    <property type="entry name" value="TPR_rpt"/>
</dbReference>